<protein>
    <submittedName>
        <fullName evidence="4">Malate dehydrogenase, cytoplasmic</fullName>
    </submittedName>
</protein>
<proteinExistence type="inferred from homology"/>
<evidence type="ECO:0000256" key="1">
    <source>
        <dbReference type="ARBA" id="ARBA00009613"/>
    </source>
</evidence>
<dbReference type="OMA" id="ITACAPN"/>
<dbReference type="Proteomes" id="UP000076502">
    <property type="component" value="Unassembled WGS sequence"/>
</dbReference>
<dbReference type="Gene3D" id="3.90.110.10">
    <property type="entry name" value="Lactate dehydrogenase/glycoside hydrolase, family 4, C-terminal"/>
    <property type="match status" value="1"/>
</dbReference>
<dbReference type="GO" id="GO:0006108">
    <property type="term" value="P:malate metabolic process"/>
    <property type="evidence" value="ECO:0007669"/>
    <property type="project" value="InterPro"/>
</dbReference>
<feature type="domain" description="Lactate/malate dehydrogenase C-terminal" evidence="3">
    <location>
        <begin position="251"/>
        <end position="306"/>
    </location>
</feature>
<dbReference type="EMBL" id="KQ434960">
    <property type="protein sequence ID" value="KZC12679.1"/>
    <property type="molecule type" value="Genomic_DNA"/>
</dbReference>
<dbReference type="SUPFAM" id="SSF56327">
    <property type="entry name" value="LDH C-terminal domain-like"/>
    <property type="match status" value="1"/>
</dbReference>
<evidence type="ECO:0000259" key="3">
    <source>
        <dbReference type="Pfam" id="PF02866"/>
    </source>
</evidence>
<evidence type="ECO:0000256" key="2">
    <source>
        <dbReference type="ARBA" id="ARBA00023002"/>
    </source>
</evidence>
<dbReference type="OrthoDB" id="4069699at2759"/>
<reference evidence="4 5" key="1">
    <citation type="submission" date="2015-07" db="EMBL/GenBank/DDBJ databases">
        <title>The genome of Dufourea novaeangliae.</title>
        <authorList>
            <person name="Pan H."/>
            <person name="Kapheim K."/>
        </authorList>
    </citation>
    <scope>NUCLEOTIDE SEQUENCE [LARGE SCALE GENOMIC DNA]</scope>
    <source>
        <strain evidence="4">0120121106</strain>
        <tissue evidence="4">Whole body</tissue>
    </source>
</reference>
<dbReference type="SUPFAM" id="SSF51735">
    <property type="entry name" value="NAD(P)-binding Rossmann-fold domains"/>
    <property type="match status" value="1"/>
</dbReference>
<dbReference type="STRING" id="178035.A0A154PLD6"/>
<dbReference type="Pfam" id="PF02866">
    <property type="entry name" value="Ldh_1_C"/>
    <property type="match status" value="1"/>
</dbReference>
<keyword evidence="2" id="KW-0560">Oxidoreductase</keyword>
<dbReference type="InterPro" id="IPR010945">
    <property type="entry name" value="Malate_DH_type2"/>
</dbReference>
<dbReference type="PANTHER" id="PTHR23382">
    <property type="entry name" value="MALATE DEHYDROGENASE"/>
    <property type="match status" value="1"/>
</dbReference>
<keyword evidence="5" id="KW-1185">Reference proteome</keyword>
<dbReference type="GO" id="GO:0016615">
    <property type="term" value="F:malate dehydrogenase activity"/>
    <property type="evidence" value="ECO:0007669"/>
    <property type="project" value="InterPro"/>
</dbReference>
<dbReference type="InterPro" id="IPR022383">
    <property type="entry name" value="Lactate/malate_DH_C"/>
</dbReference>
<dbReference type="InterPro" id="IPR036291">
    <property type="entry name" value="NAD(P)-bd_dom_sf"/>
</dbReference>
<gene>
    <name evidence="4" type="ORF">WN55_04145</name>
</gene>
<organism evidence="4 5">
    <name type="scientific">Dufourea novaeangliae</name>
    <name type="common">Sweat bee</name>
    <dbReference type="NCBI Taxonomy" id="178035"/>
    <lineage>
        <taxon>Eukaryota</taxon>
        <taxon>Metazoa</taxon>
        <taxon>Ecdysozoa</taxon>
        <taxon>Arthropoda</taxon>
        <taxon>Hexapoda</taxon>
        <taxon>Insecta</taxon>
        <taxon>Pterygota</taxon>
        <taxon>Neoptera</taxon>
        <taxon>Endopterygota</taxon>
        <taxon>Hymenoptera</taxon>
        <taxon>Apocrita</taxon>
        <taxon>Aculeata</taxon>
        <taxon>Apoidea</taxon>
        <taxon>Anthophila</taxon>
        <taxon>Halictidae</taxon>
        <taxon>Rophitinae</taxon>
        <taxon>Dufourea</taxon>
    </lineage>
</organism>
<comment type="similarity">
    <text evidence="1">Belongs to the LDH/MDH superfamily. MDH type 2 family.</text>
</comment>
<dbReference type="Gene3D" id="3.40.50.720">
    <property type="entry name" value="NAD(P)-binding Rossmann-like Domain"/>
    <property type="match status" value="1"/>
</dbReference>
<dbReference type="InterPro" id="IPR015955">
    <property type="entry name" value="Lactate_DH/Glyco_Ohase_4_C"/>
</dbReference>
<accession>A0A154PLD6</accession>
<sequence length="341" mass="38522">MDNVIVQESVVTHASRCKSDVLRVVVTDGSSDIALALIYRILSDQVFGSDQSVFISIYEFQDRAVFLESVAIELTLCSPNLLHGITYSDNASIAFKDANVVFCIGSAREYAFNEQEYKDLFFKEYVRVAKAYGEFIEEYANRDARIIVIGNTAATIISCYAKSIPRKNITTLALFNAQIAAAHISARANCHPGEIKNIILWGNNNTYNFPDCRYMYLTNGNPITDDLKVWLRNDLPTIMQSLLSRPRYLRSMAYSLAEHCKILWNGTPDNEWVCMGVLSDHSYDIPAGMFFSYPVFCKDRNYDIVQGLVDDKYVGRYILSISRLMTRDVAAALKLCGLNNF</sequence>
<dbReference type="AlphaFoldDB" id="A0A154PLD6"/>
<evidence type="ECO:0000313" key="5">
    <source>
        <dbReference type="Proteomes" id="UP000076502"/>
    </source>
</evidence>
<evidence type="ECO:0000313" key="4">
    <source>
        <dbReference type="EMBL" id="KZC12679.1"/>
    </source>
</evidence>
<dbReference type="GO" id="GO:0016616">
    <property type="term" value="F:oxidoreductase activity, acting on the CH-OH group of donors, NAD or NADP as acceptor"/>
    <property type="evidence" value="ECO:0007669"/>
    <property type="project" value="InterPro"/>
</dbReference>
<name>A0A154PLD6_DUFNO</name>